<dbReference type="InterPro" id="IPR027469">
    <property type="entry name" value="Cation_efflux_TMD_sf"/>
</dbReference>
<dbReference type="SUPFAM" id="SSF161111">
    <property type="entry name" value="Cation efflux protein transmembrane domain-like"/>
    <property type="match status" value="1"/>
</dbReference>
<keyword evidence="6 7" id="KW-0472">Membrane</keyword>
<evidence type="ECO:0000256" key="4">
    <source>
        <dbReference type="ARBA" id="ARBA00022692"/>
    </source>
</evidence>
<dbReference type="InterPro" id="IPR002524">
    <property type="entry name" value="Cation_efflux"/>
</dbReference>
<dbReference type="Proteomes" id="UP000192368">
    <property type="component" value="Unassembled WGS sequence"/>
</dbReference>
<dbReference type="Pfam" id="PF01545">
    <property type="entry name" value="Cation_efflux"/>
    <property type="match status" value="1"/>
</dbReference>
<evidence type="ECO:0000256" key="5">
    <source>
        <dbReference type="ARBA" id="ARBA00022989"/>
    </source>
</evidence>
<dbReference type="Pfam" id="PF16916">
    <property type="entry name" value="ZT_dimer"/>
    <property type="match status" value="1"/>
</dbReference>
<dbReference type="AlphaFoldDB" id="A0A1W1VKC1"/>
<gene>
    <name evidence="10" type="ORF">SAMN00017477_2143</name>
</gene>
<dbReference type="GO" id="GO:0008324">
    <property type="term" value="F:monoatomic cation transmembrane transporter activity"/>
    <property type="evidence" value="ECO:0007669"/>
    <property type="project" value="InterPro"/>
</dbReference>
<evidence type="ECO:0000256" key="2">
    <source>
        <dbReference type="ARBA" id="ARBA00008114"/>
    </source>
</evidence>
<feature type="transmembrane region" description="Helical" evidence="7">
    <location>
        <begin position="128"/>
        <end position="147"/>
    </location>
</feature>
<dbReference type="SUPFAM" id="SSF160240">
    <property type="entry name" value="Cation efflux protein cytoplasmic domain-like"/>
    <property type="match status" value="1"/>
</dbReference>
<dbReference type="GO" id="GO:0016020">
    <property type="term" value="C:membrane"/>
    <property type="evidence" value="ECO:0007669"/>
    <property type="project" value="UniProtKB-SubCell"/>
</dbReference>
<evidence type="ECO:0000256" key="3">
    <source>
        <dbReference type="ARBA" id="ARBA00022448"/>
    </source>
</evidence>
<dbReference type="EMBL" id="FWWR01000017">
    <property type="protein sequence ID" value="SMB93825.1"/>
    <property type="molecule type" value="Genomic_DNA"/>
</dbReference>
<dbReference type="Gene3D" id="1.20.1510.10">
    <property type="entry name" value="Cation efflux protein transmembrane domain"/>
    <property type="match status" value="1"/>
</dbReference>
<sequence>MFVYFGTGSVSVLADAINNLTDSMSSLITLIGAKISNMPADSEHPYGHGRMEYIAGLVVSALVLFAGFEFIRASVGKIIHPSEVSYTSLSVAIMFVSCIVKFLMSVLYKKVGNRINSYPILAQSKDSISDVFVTGVVIISIFVYKFTGYLVDGWAGLLVSFFILYQGYDLIKETISTILGNTNPEEIKEVEKIVMTYKEIISVHDIVIVDFGPEKIYAWMDVELDDKMGIVQAHRIIDKIEREIYESKGYHASIHLDPVGSYSIREKETIEKLNELIRDDKRFCSFHDLSISGEEVTVDIVVDGNLVRSEKDEANVKNIVAEILNEEGIKNFVKIDKIFKGEI</sequence>
<evidence type="ECO:0000256" key="7">
    <source>
        <dbReference type="SAM" id="Phobius"/>
    </source>
</evidence>
<keyword evidence="4 7" id="KW-0812">Transmembrane</keyword>
<feature type="transmembrane region" description="Helical" evidence="7">
    <location>
        <begin position="87"/>
        <end position="108"/>
    </location>
</feature>
<dbReference type="InterPro" id="IPR050291">
    <property type="entry name" value="CDF_Transporter"/>
</dbReference>
<comment type="similarity">
    <text evidence="2">Belongs to the cation diffusion facilitator (CDF) transporter (TC 2.A.4) family.</text>
</comment>
<evidence type="ECO:0000256" key="6">
    <source>
        <dbReference type="ARBA" id="ARBA00023136"/>
    </source>
</evidence>
<feature type="transmembrane region" description="Helical" evidence="7">
    <location>
        <begin position="53"/>
        <end position="75"/>
    </location>
</feature>
<evidence type="ECO:0000259" key="9">
    <source>
        <dbReference type="Pfam" id="PF16916"/>
    </source>
</evidence>
<dbReference type="PANTHER" id="PTHR43840:SF50">
    <property type="entry name" value="MANGANESE EFFLUX SYSTEM PROTEIN MNES"/>
    <property type="match status" value="1"/>
</dbReference>
<dbReference type="STRING" id="573058.SAMN00017477_2143"/>
<accession>A0A1W1VKC1</accession>
<proteinExistence type="inferred from homology"/>
<keyword evidence="3" id="KW-0813">Transport</keyword>
<protein>
    <submittedName>
        <fullName evidence="10">Cation diffusion facilitator family transporter</fullName>
    </submittedName>
</protein>
<dbReference type="NCBIfam" id="TIGR01297">
    <property type="entry name" value="CDF"/>
    <property type="match status" value="1"/>
</dbReference>
<dbReference type="InterPro" id="IPR058533">
    <property type="entry name" value="Cation_efflux_TM"/>
</dbReference>
<name>A0A1W1VKC1_PEPAS</name>
<dbReference type="PANTHER" id="PTHR43840">
    <property type="entry name" value="MITOCHONDRIAL METAL TRANSPORTER 1-RELATED"/>
    <property type="match status" value="1"/>
</dbReference>
<dbReference type="InterPro" id="IPR027470">
    <property type="entry name" value="Cation_efflux_CTD"/>
</dbReference>
<evidence type="ECO:0000313" key="11">
    <source>
        <dbReference type="Proteomes" id="UP000192368"/>
    </source>
</evidence>
<dbReference type="InterPro" id="IPR036837">
    <property type="entry name" value="Cation_efflux_CTD_sf"/>
</dbReference>
<organism evidence="10 11">
    <name type="scientific">Peptoniphilus asaccharolyticus DSM 20463</name>
    <dbReference type="NCBI Taxonomy" id="573058"/>
    <lineage>
        <taxon>Bacteria</taxon>
        <taxon>Bacillati</taxon>
        <taxon>Bacillota</taxon>
        <taxon>Tissierellia</taxon>
        <taxon>Tissierellales</taxon>
        <taxon>Peptoniphilaceae</taxon>
        <taxon>Peptoniphilus</taxon>
    </lineage>
</organism>
<evidence type="ECO:0000313" key="10">
    <source>
        <dbReference type="EMBL" id="SMB93825.1"/>
    </source>
</evidence>
<feature type="domain" description="Cation efflux protein transmembrane" evidence="8">
    <location>
        <begin position="2"/>
        <end position="179"/>
    </location>
</feature>
<evidence type="ECO:0000259" key="8">
    <source>
        <dbReference type="Pfam" id="PF01545"/>
    </source>
</evidence>
<dbReference type="Gene3D" id="3.30.70.1350">
    <property type="entry name" value="Cation efflux protein, cytoplasmic domain"/>
    <property type="match status" value="1"/>
</dbReference>
<keyword evidence="5 7" id="KW-1133">Transmembrane helix</keyword>
<reference evidence="11" key="1">
    <citation type="submission" date="2017-04" db="EMBL/GenBank/DDBJ databases">
        <authorList>
            <person name="Varghese N."/>
            <person name="Submissions S."/>
        </authorList>
    </citation>
    <scope>NUCLEOTIDE SEQUENCE [LARGE SCALE GENOMIC DNA]</scope>
    <source>
        <strain evidence="11">DSM 20463</strain>
    </source>
</reference>
<feature type="domain" description="Cation efflux protein cytoplasmic" evidence="9">
    <location>
        <begin position="184"/>
        <end position="258"/>
    </location>
</feature>
<comment type="subcellular location">
    <subcellularLocation>
        <location evidence="1">Membrane</location>
        <topology evidence="1">Multi-pass membrane protein</topology>
    </subcellularLocation>
</comment>
<keyword evidence="11" id="KW-1185">Reference proteome</keyword>
<evidence type="ECO:0000256" key="1">
    <source>
        <dbReference type="ARBA" id="ARBA00004141"/>
    </source>
</evidence>